<dbReference type="HOGENOM" id="CLU_010194_9_0_1"/>
<dbReference type="GeneID" id="27314154"/>
<dbReference type="InterPro" id="IPR036291">
    <property type="entry name" value="NAD(P)-bd_dom_sf"/>
</dbReference>
<name>A0A0D2AT84_9PEZI</name>
<dbReference type="GO" id="GO:0016491">
    <property type="term" value="F:oxidoreductase activity"/>
    <property type="evidence" value="ECO:0007669"/>
    <property type="project" value="TreeGrafter"/>
</dbReference>
<dbReference type="VEuPathDB" id="FungiDB:PV09_06181"/>
<evidence type="ECO:0008006" key="6">
    <source>
        <dbReference type="Google" id="ProtNLM"/>
    </source>
</evidence>
<dbReference type="Pfam" id="PF00106">
    <property type="entry name" value="adh_short"/>
    <property type="match status" value="1"/>
</dbReference>
<dbReference type="Proteomes" id="UP000053259">
    <property type="component" value="Unassembled WGS sequence"/>
</dbReference>
<dbReference type="OrthoDB" id="191139at2759"/>
<dbReference type="PRINTS" id="PR00080">
    <property type="entry name" value="SDRFAMILY"/>
</dbReference>
<dbReference type="GO" id="GO:0019748">
    <property type="term" value="P:secondary metabolic process"/>
    <property type="evidence" value="ECO:0007669"/>
    <property type="project" value="TreeGrafter"/>
</dbReference>
<dbReference type="PRINTS" id="PR00081">
    <property type="entry name" value="GDHRDH"/>
</dbReference>
<protein>
    <recommendedName>
        <fullName evidence="6">NAD(P)-binding protein</fullName>
    </recommendedName>
</protein>
<dbReference type="InParanoid" id="A0A0D2AT84"/>
<keyword evidence="5" id="KW-1185">Reference proteome</keyword>
<evidence type="ECO:0000313" key="4">
    <source>
        <dbReference type="EMBL" id="KIW02359.1"/>
    </source>
</evidence>
<evidence type="ECO:0000256" key="2">
    <source>
        <dbReference type="ARBA" id="ARBA00022857"/>
    </source>
</evidence>
<dbReference type="Gene3D" id="3.40.50.720">
    <property type="entry name" value="NAD(P)-binding Rossmann-like Domain"/>
    <property type="match status" value="1"/>
</dbReference>
<accession>A0A0D2AT84</accession>
<dbReference type="PROSITE" id="PS00061">
    <property type="entry name" value="ADH_SHORT"/>
    <property type="match status" value="1"/>
</dbReference>
<dbReference type="SUPFAM" id="SSF51735">
    <property type="entry name" value="NAD(P)-binding Rossmann-fold domains"/>
    <property type="match status" value="1"/>
</dbReference>
<dbReference type="InterPro" id="IPR020904">
    <property type="entry name" value="Sc_DH/Rdtase_CS"/>
</dbReference>
<proteinExistence type="inferred from homology"/>
<dbReference type="AlphaFoldDB" id="A0A0D2AT84"/>
<sequence>MTMGASPNQTIILVVGGNSGIGFELANQLLADENKLVLLGCRSIVKGKAAVERLQSRNLAGSVQMIQVDIDSKESIAAAAQNIEEKYGRLDALVNSAGIAWLPDMTVEEKMMTAFRTNAVGAWLLGEAMVPLLKKSSGTARLVNVSSGAGSVHIQLKHGAEFKSPTVHYNASKAALNMINAVQSTNYGPKVKVFAYCPGFTVSNLSPFCKAENGAKPTFEAVKPMLAILNGDRDAENGGFLIGGMRGREHQISRDIHVGEDQLPW</sequence>
<evidence type="ECO:0000256" key="3">
    <source>
        <dbReference type="RuleBase" id="RU000363"/>
    </source>
</evidence>
<dbReference type="PANTHER" id="PTHR43544">
    <property type="entry name" value="SHORT-CHAIN DEHYDROGENASE/REDUCTASE"/>
    <property type="match status" value="1"/>
</dbReference>
<dbReference type="RefSeq" id="XP_016212228.1">
    <property type="nucleotide sequence ID" value="XM_016359780.1"/>
</dbReference>
<dbReference type="InterPro" id="IPR002347">
    <property type="entry name" value="SDR_fam"/>
</dbReference>
<keyword evidence="2" id="KW-0521">NADP</keyword>
<evidence type="ECO:0000256" key="1">
    <source>
        <dbReference type="ARBA" id="ARBA00006484"/>
    </source>
</evidence>
<gene>
    <name evidence="4" type="ORF">PV09_06181</name>
</gene>
<dbReference type="EMBL" id="KN847549">
    <property type="protein sequence ID" value="KIW02359.1"/>
    <property type="molecule type" value="Genomic_DNA"/>
</dbReference>
<dbReference type="InterPro" id="IPR051468">
    <property type="entry name" value="Fungal_SecMetab_SDRs"/>
</dbReference>
<reference evidence="4 5" key="1">
    <citation type="submission" date="2015-01" db="EMBL/GenBank/DDBJ databases">
        <title>The Genome Sequence of Ochroconis gallopava CBS43764.</title>
        <authorList>
            <consortium name="The Broad Institute Genomics Platform"/>
            <person name="Cuomo C."/>
            <person name="de Hoog S."/>
            <person name="Gorbushina A."/>
            <person name="Stielow B."/>
            <person name="Teixiera M."/>
            <person name="Abouelleil A."/>
            <person name="Chapman S.B."/>
            <person name="Priest M."/>
            <person name="Young S.K."/>
            <person name="Wortman J."/>
            <person name="Nusbaum C."/>
            <person name="Birren B."/>
        </authorList>
    </citation>
    <scope>NUCLEOTIDE SEQUENCE [LARGE SCALE GENOMIC DNA]</scope>
    <source>
        <strain evidence="4 5">CBS 43764</strain>
    </source>
</reference>
<comment type="similarity">
    <text evidence="1 3">Belongs to the short-chain dehydrogenases/reductases (SDR) family.</text>
</comment>
<organism evidence="4 5">
    <name type="scientific">Verruconis gallopava</name>
    <dbReference type="NCBI Taxonomy" id="253628"/>
    <lineage>
        <taxon>Eukaryota</taxon>
        <taxon>Fungi</taxon>
        <taxon>Dikarya</taxon>
        <taxon>Ascomycota</taxon>
        <taxon>Pezizomycotina</taxon>
        <taxon>Dothideomycetes</taxon>
        <taxon>Pleosporomycetidae</taxon>
        <taxon>Venturiales</taxon>
        <taxon>Sympoventuriaceae</taxon>
        <taxon>Verruconis</taxon>
    </lineage>
</organism>
<dbReference type="GO" id="GO:0005737">
    <property type="term" value="C:cytoplasm"/>
    <property type="evidence" value="ECO:0007669"/>
    <property type="project" value="TreeGrafter"/>
</dbReference>
<evidence type="ECO:0000313" key="5">
    <source>
        <dbReference type="Proteomes" id="UP000053259"/>
    </source>
</evidence>
<dbReference type="PANTHER" id="PTHR43544:SF32">
    <property type="entry name" value="CHAIN DEHYDROGENASE, PUTATIVE (AFU_ORTHOLOGUE AFUA_5G01530)-RELATED"/>
    <property type="match status" value="1"/>
</dbReference>